<dbReference type="Gene3D" id="3.20.20.80">
    <property type="entry name" value="Glycosidases"/>
    <property type="match status" value="1"/>
</dbReference>
<proteinExistence type="inferred from homology"/>
<dbReference type="PRINTS" id="PR00741">
    <property type="entry name" value="GLHYDRLASE29"/>
</dbReference>
<dbReference type="Proteomes" id="UP000624703">
    <property type="component" value="Unassembled WGS sequence"/>
</dbReference>
<feature type="domain" description="Glycoside hydrolase family 29 N-terminal" evidence="8">
    <location>
        <begin position="14"/>
        <end position="374"/>
    </location>
</feature>
<evidence type="ECO:0000313" key="11">
    <source>
        <dbReference type="Proteomes" id="UP000624703"/>
    </source>
</evidence>
<accession>A0A8J7SII1</accession>
<dbReference type="Pfam" id="PF01120">
    <property type="entry name" value="Alpha_L_fucos"/>
    <property type="match status" value="1"/>
</dbReference>
<evidence type="ECO:0000259" key="8">
    <source>
        <dbReference type="Pfam" id="PF01120"/>
    </source>
</evidence>
<sequence>MNKSTLLAVLVCGAASAHAESPYQANIDSLKKHKTPEWLLDAKFGIWTHWCPVTNAISNSAEQMGWYGGQMYIDGSREQQYHLANFGTVEDVGYGDLCEKFNPEKFDPASWAELFAKSGAKFAGPTAVHHDNFAMWDSEVTPWNAVAMGPKRDIVGELEKEIRAQGMKYMLSYHHGYSWFYYRDVYKHEQPSEKNILLFGESRPADIHEFQIAPVTYQDRWLGMANEANNKYQPDVIWHDFGLEKNISPDYRDKFLAEYFNMGERNGKQVEALIRDFDLPKTVCMNSMEKGVRGYLDPIPWNVVTSISQEWFAFSPKNGVELLSLGDIVHQLVDTVSKNGTFILNIGPNADGTIRQQYQDRLLELGGWLEENGDAIYNTRPWDVYGEFPRGIPRWRFVGHVTPSYDSRDIRYTRSKDGTNVYAITLGWPKMSQLELQAVKVNKAPAGAAVTLLGSAQPVAFSKSQAGNLVLDLSSVDLRKLDHSSPAYAFDLSGFDLAASDRAHDYSPNAIGLYPREAAYSGWGLHAAPEERGAVITRWVTENEQAHWQKNIREASRYKVVVRYSMRHEHGFPLQLVNGNQVLNFDVEHTGAGDIKEVTIGSMQLEQGFQEFVLRTKDKTRPTYKHLKIYGFTLVPE</sequence>
<dbReference type="SMART" id="SM00812">
    <property type="entry name" value="Alpha_L_fucos"/>
    <property type="match status" value="1"/>
</dbReference>
<dbReference type="PANTHER" id="PTHR10030:SF37">
    <property type="entry name" value="ALPHA-L-FUCOSIDASE-RELATED"/>
    <property type="match status" value="1"/>
</dbReference>
<dbReference type="AlphaFoldDB" id="A0A8J7SII1"/>
<dbReference type="InterPro" id="IPR057739">
    <property type="entry name" value="Glyco_hydro_29_N"/>
</dbReference>
<name>A0A8J7SII1_9BACT</name>
<keyword evidence="6" id="KW-0326">Glycosidase</keyword>
<feature type="domain" description="Alpha-L-fucosidase C-terminal" evidence="9">
    <location>
        <begin position="408"/>
        <end position="490"/>
    </location>
</feature>
<dbReference type="GO" id="GO:0005764">
    <property type="term" value="C:lysosome"/>
    <property type="evidence" value="ECO:0007669"/>
    <property type="project" value="TreeGrafter"/>
</dbReference>
<evidence type="ECO:0000256" key="4">
    <source>
        <dbReference type="ARBA" id="ARBA00022729"/>
    </source>
</evidence>
<dbReference type="InterPro" id="IPR017853">
    <property type="entry name" value="GH"/>
</dbReference>
<evidence type="ECO:0000256" key="1">
    <source>
        <dbReference type="ARBA" id="ARBA00004071"/>
    </source>
</evidence>
<protein>
    <recommendedName>
        <fullName evidence="3">alpha-L-fucosidase</fullName>
        <ecNumber evidence="3">3.2.1.51</ecNumber>
    </recommendedName>
</protein>
<dbReference type="EMBL" id="JAENIM010000039">
    <property type="protein sequence ID" value="MBK1791475.1"/>
    <property type="molecule type" value="Genomic_DNA"/>
</dbReference>
<dbReference type="GO" id="GO:0006004">
    <property type="term" value="P:fucose metabolic process"/>
    <property type="evidence" value="ECO:0007669"/>
    <property type="project" value="InterPro"/>
</dbReference>
<dbReference type="InterPro" id="IPR013780">
    <property type="entry name" value="Glyco_hydro_b"/>
</dbReference>
<keyword evidence="5" id="KW-0378">Hydrolase</keyword>
<comment type="caution">
    <text evidence="10">The sequence shown here is derived from an EMBL/GenBank/DDBJ whole genome shotgun (WGS) entry which is preliminary data.</text>
</comment>
<dbReference type="RefSeq" id="WP_200311479.1">
    <property type="nucleotide sequence ID" value="NZ_JAENIM010000039.1"/>
</dbReference>
<comment type="similarity">
    <text evidence="2">Belongs to the glycosyl hydrolase 29 family.</text>
</comment>
<dbReference type="Gene3D" id="2.60.40.1180">
    <property type="entry name" value="Golgi alpha-mannosidase II"/>
    <property type="match status" value="1"/>
</dbReference>
<dbReference type="Gene3D" id="2.60.120.260">
    <property type="entry name" value="Galactose-binding domain-like"/>
    <property type="match status" value="1"/>
</dbReference>
<evidence type="ECO:0000256" key="3">
    <source>
        <dbReference type="ARBA" id="ARBA00012662"/>
    </source>
</evidence>
<dbReference type="PANTHER" id="PTHR10030">
    <property type="entry name" value="ALPHA-L-FUCOSIDASE"/>
    <property type="match status" value="1"/>
</dbReference>
<dbReference type="SUPFAM" id="SSF51445">
    <property type="entry name" value="(Trans)glycosidases"/>
    <property type="match status" value="1"/>
</dbReference>
<evidence type="ECO:0000256" key="7">
    <source>
        <dbReference type="SAM" id="SignalP"/>
    </source>
</evidence>
<dbReference type="GO" id="GO:0016139">
    <property type="term" value="P:glycoside catabolic process"/>
    <property type="evidence" value="ECO:0007669"/>
    <property type="project" value="TreeGrafter"/>
</dbReference>
<dbReference type="GO" id="GO:0004560">
    <property type="term" value="F:alpha-L-fucosidase activity"/>
    <property type="evidence" value="ECO:0007669"/>
    <property type="project" value="InterPro"/>
</dbReference>
<gene>
    <name evidence="10" type="ORF">JIN82_09955</name>
</gene>
<evidence type="ECO:0000256" key="6">
    <source>
        <dbReference type="ARBA" id="ARBA00023295"/>
    </source>
</evidence>
<dbReference type="InterPro" id="IPR016286">
    <property type="entry name" value="FUC_metazoa-typ"/>
</dbReference>
<keyword evidence="4 7" id="KW-0732">Signal</keyword>
<evidence type="ECO:0000259" key="9">
    <source>
        <dbReference type="Pfam" id="PF16757"/>
    </source>
</evidence>
<feature type="chain" id="PRO_5035244395" description="alpha-L-fucosidase" evidence="7">
    <location>
        <begin position="20"/>
        <end position="637"/>
    </location>
</feature>
<reference evidence="10" key="1">
    <citation type="submission" date="2021-01" db="EMBL/GenBank/DDBJ databases">
        <title>Modified the classification status of verrucomicrobia.</title>
        <authorList>
            <person name="Feng X."/>
        </authorList>
    </citation>
    <scope>NUCLEOTIDE SEQUENCE</scope>
    <source>
        <strain evidence="10">_KCTC 22039</strain>
    </source>
</reference>
<keyword evidence="11" id="KW-1185">Reference proteome</keyword>
<dbReference type="InterPro" id="IPR000933">
    <property type="entry name" value="Glyco_hydro_29"/>
</dbReference>
<dbReference type="InterPro" id="IPR031919">
    <property type="entry name" value="Fucosidase_C"/>
</dbReference>
<dbReference type="Pfam" id="PF16757">
    <property type="entry name" value="Fucosidase_C"/>
    <property type="match status" value="1"/>
</dbReference>
<evidence type="ECO:0000256" key="5">
    <source>
        <dbReference type="ARBA" id="ARBA00022801"/>
    </source>
</evidence>
<dbReference type="EC" id="3.2.1.51" evidence="3"/>
<evidence type="ECO:0000256" key="2">
    <source>
        <dbReference type="ARBA" id="ARBA00007951"/>
    </source>
</evidence>
<evidence type="ECO:0000313" key="10">
    <source>
        <dbReference type="EMBL" id="MBK1791475.1"/>
    </source>
</evidence>
<comment type="function">
    <text evidence="1">Alpha-L-fucosidase is responsible for hydrolyzing the alpha-1,6-linked fucose joined to the reducing-end N-acetylglucosamine of the carbohydrate moieties of glycoproteins.</text>
</comment>
<feature type="signal peptide" evidence="7">
    <location>
        <begin position="1"/>
        <end position="19"/>
    </location>
</feature>
<organism evidence="10 11">
    <name type="scientific">Persicirhabdus sediminis</name>
    <dbReference type="NCBI Taxonomy" id="454144"/>
    <lineage>
        <taxon>Bacteria</taxon>
        <taxon>Pseudomonadati</taxon>
        <taxon>Verrucomicrobiota</taxon>
        <taxon>Verrucomicrobiia</taxon>
        <taxon>Verrucomicrobiales</taxon>
        <taxon>Verrucomicrobiaceae</taxon>
        <taxon>Persicirhabdus</taxon>
    </lineage>
</organism>